<protein>
    <recommendedName>
        <fullName evidence="4">Recombinase</fullName>
    </recommendedName>
</protein>
<evidence type="ECO:0000256" key="1">
    <source>
        <dbReference type="SAM" id="Coils"/>
    </source>
</evidence>
<comment type="caution">
    <text evidence="2">The sequence shown here is derived from an EMBL/GenBank/DDBJ whole genome shotgun (WGS) entry which is preliminary data.</text>
</comment>
<evidence type="ECO:0008006" key="4">
    <source>
        <dbReference type="Google" id="ProtNLM"/>
    </source>
</evidence>
<dbReference type="OrthoDB" id="3522542at2"/>
<name>A0A1S2PRA4_9ACTN</name>
<feature type="coiled-coil region" evidence="1">
    <location>
        <begin position="1"/>
        <end position="47"/>
    </location>
</feature>
<accession>A0A1S2PRA4</accession>
<keyword evidence="1" id="KW-0175">Coiled coil</keyword>
<sequence>MPRLEEIHANLLDRLQEAKEQGWLGEVAAIEARLAAAEQKLAAMCDLEARHAKVHLGMPDFRTSAGRLTDSPDSG</sequence>
<evidence type="ECO:0000313" key="2">
    <source>
        <dbReference type="EMBL" id="OIJ96348.1"/>
    </source>
</evidence>
<dbReference type="AlphaFoldDB" id="A0A1S2PRA4"/>
<dbReference type="EMBL" id="MLYO01000062">
    <property type="protein sequence ID" value="OIJ96348.1"/>
    <property type="molecule type" value="Genomic_DNA"/>
</dbReference>
<evidence type="ECO:0000313" key="3">
    <source>
        <dbReference type="Proteomes" id="UP000179642"/>
    </source>
</evidence>
<keyword evidence="3" id="KW-1185">Reference proteome</keyword>
<dbReference type="Proteomes" id="UP000179642">
    <property type="component" value="Unassembled WGS sequence"/>
</dbReference>
<gene>
    <name evidence="2" type="ORF">BIV23_32905</name>
</gene>
<organism evidence="2 3">
    <name type="scientific">Streptomyces monashensis</name>
    <dbReference type="NCBI Taxonomy" id="1678012"/>
    <lineage>
        <taxon>Bacteria</taxon>
        <taxon>Bacillati</taxon>
        <taxon>Actinomycetota</taxon>
        <taxon>Actinomycetes</taxon>
        <taxon>Kitasatosporales</taxon>
        <taxon>Streptomycetaceae</taxon>
        <taxon>Streptomyces</taxon>
    </lineage>
</organism>
<dbReference type="RefSeq" id="WP_071384638.1">
    <property type="nucleotide sequence ID" value="NZ_MLYO01000062.1"/>
</dbReference>
<reference evidence="2 3" key="1">
    <citation type="submission" date="2016-10" db="EMBL/GenBank/DDBJ databases">
        <title>Genome sequence of Streptomyces sp. MUSC 1.</title>
        <authorList>
            <person name="Lee L.-H."/>
            <person name="Ser H.-L."/>
            <person name="Law J.W.-F."/>
        </authorList>
    </citation>
    <scope>NUCLEOTIDE SEQUENCE [LARGE SCALE GENOMIC DNA]</scope>
    <source>
        <strain evidence="2 3">MUSC 1</strain>
    </source>
</reference>
<proteinExistence type="predicted"/>